<keyword evidence="5 9" id="KW-0328">Glycosyltransferase</keyword>
<keyword evidence="6 9" id="KW-0808">Transferase</keyword>
<dbReference type="Proteomes" id="UP001434337">
    <property type="component" value="Chromosome"/>
</dbReference>
<reference evidence="12 13" key="1">
    <citation type="journal article" date="2023" name="Environ Microbiome">
        <title>A coral-associated actinobacterium mitigates coral bleaching under heat stress.</title>
        <authorList>
            <person name="Li J."/>
            <person name="Zou Y."/>
            <person name="Li Q."/>
            <person name="Zhang J."/>
            <person name="Bourne D.G."/>
            <person name="Lyu Y."/>
            <person name="Liu C."/>
            <person name="Zhang S."/>
        </authorList>
    </citation>
    <scope>NUCLEOTIDE SEQUENCE [LARGE SCALE GENOMIC DNA]</scope>
    <source>
        <strain evidence="12 13">SCSIO 13291</strain>
    </source>
</reference>
<dbReference type="EC" id="2.4.1.18" evidence="9"/>
<dbReference type="Gene3D" id="2.60.40.1180">
    <property type="entry name" value="Golgi alpha-mannosidase II"/>
    <property type="match status" value="1"/>
</dbReference>
<dbReference type="CDD" id="cd02855">
    <property type="entry name" value="E_set_GBE_prok_N"/>
    <property type="match status" value="1"/>
</dbReference>
<dbReference type="SUPFAM" id="SSF51445">
    <property type="entry name" value="(Trans)glycosidases"/>
    <property type="match status" value="1"/>
</dbReference>
<dbReference type="InterPro" id="IPR013780">
    <property type="entry name" value="Glyco_hydro_b"/>
</dbReference>
<keyword evidence="7 9" id="KW-0320">Glycogen biosynthesis</keyword>
<dbReference type="GO" id="GO:0003844">
    <property type="term" value="F:1,4-alpha-glucan branching enzyme activity"/>
    <property type="evidence" value="ECO:0007669"/>
    <property type="project" value="UniProtKB-EC"/>
</dbReference>
<dbReference type="Pfam" id="PF00128">
    <property type="entry name" value="Alpha-amylase"/>
    <property type="match status" value="1"/>
</dbReference>
<dbReference type="SMART" id="SM00642">
    <property type="entry name" value="Aamy"/>
    <property type="match status" value="1"/>
</dbReference>
<dbReference type="InterPro" id="IPR044143">
    <property type="entry name" value="GlgB_N_E_set_prok"/>
</dbReference>
<comment type="catalytic activity">
    <reaction evidence="1 9">
        <text>Transfers a segment of a (1-&gt;4)-alpha-D-glucan chain to a primary hydroxy group in a similar glucan chain.</text>
        <dbReference type="EC" id="2.4.1.18"/>
    </reaction>
</comment>
<evidence type="ECO:0000256" key="2">
    <source>
        <dbReference type="ARBA" id="ARBA00004964"/>
    </source>
</evidence>
<evidence type="ECO:0000256" key="10">
    <source>
        <dbReference type="SAM" id="MobiDB-lite"/>
    </source>
</evidence>
<sequence length="679" mass="76821">MAHDPFGGLTGRDLEGFHNGGDTELWRRLGAHVVTLHDDERGEVTGTRFAVWAPNAREVRINADFNWWTGDAMQLVPGSGVWSLFVEGVGEGTLYKYNILGADGQWHEKVDPMAFFAEQAPANSSIVYASRFGWGDDAWMDERRAKNQQHEPMSIYEVHLGGWRKGKTYLELAEELVEYVQWQGFTHVEFLPVTEHPFEPSWGYQVTNYFAPQSRLGKPDEFRYLVDRLHQAGIGVILDWVPGHFPKDAWALGRFDGTALYEHADPRQGEHKDWGTYIFNYGRNEVKSFLVSNALYWVQEFHIDALRVDAVASMLYLDYSREADEWVPNEFGGNHNLEAIDFLRYVNRHLYERVPGVQLIAEESTSFAGVTQPTNLGGLGFGFKWNMGWMNDSLRYLALEPIYRQWHHHEMTFAMVYQYTENFILPISHDEVVHGKGSMINKIPQDAWRQFATLRAFYSFMWAFPGKQLLFMGQEFGQRSEFNEAVSLEWWVSDLWGHQGLQRLVKDLNELYVAHPALWQLDADPAGFRWINADDASRNTFSWVRRDADGQQIAVIVNFSSEPWYDYEIGLPELGRWTEVFNSDADVYDGSGIGNMGEVIATPGQWENFPAAASVQVPPLAAVFLRYDGPVDEKPAAASEPVVESSSAGGGTGELSAVDALSASGPITPATDADVEPTA</sequence>
<dbReference type="InterPro" id="IPR013783">
    <property type="entry name" value="Ig-like_fold"/>
</dbReference>
<evidence type="ECO:0000313" key="13">
    <source>
        <dbReference type="Proteomes" id="UP001434337"/>
    </source>
</evidence>
<accession>A0ABZ3C2L0</accession>
<keyword evidence="4 9" id="KW-0321">Glycogen metabolism</keyword>
<feature type="active site" description="Nucleophile" evidence="9">
    <location>
        <position position="309"/>
    </location>
</feature>
<dbReference type="PANTHER" id="PTHR43651">
    <property type="entry name" value="1,4-ALPHA-GLUCAN-BRANCHING ENZYME"/>
    <property type="match status" value="1"/>
</dbReference>
<protein>
    <recommendedName>
        <fullName evidence="9">1,4-alpha-glucan branching enzyme GlgB</fullName>
        <ecNumber evidence="9">2.4.1.18</ecNumber>
    </recommendedName>
    <alternativeName>
        <fullName evidence="9">1,4-alpha-D-glucan:1,4-alpha-D-glucan 6-glucosyl-transferase</fullName>
    </alternativeName>
    <alternativeName>
        <fullName evidence="9">Alpha-(1-&gt;4)-glucan branching enzyme</fullName>
    </alternativeName>
    <alternativeName>
        <fullName evidence="9">Glycogen branching enzyme</fullName>
        <shortName evidence="9">BE</shortName>
    </alternativeName>
</protein>
<dbReference type="HAMAP" id="MF_00685">
    <property type="entry name" value="GlgB"/>
    <property type="match status" value="1"/>
</dbReference>
<comment type="subunit">
    <text evidence="9">Monomer.</text>
</comment>
<evidence type="ECO:0000256" key="8">
    <source>
        <dbReference type="ARBA" id="ARBA00023277"/>
    </source>
</evidence>
<evidence type="ECO:0000256" key="7">
    <source>
        <dbReference type="ARBA" id="ARBA00023056"/>
    </source>
</evidence>
<comment type="function">
    <text evidence="9">Catalyzes the formation of the alpha-1,6-glucosidic linkages in glycogen by scission of a 1,4-alpha-linked oligosaccharide from growing alpha-1,4-glucan chains and the subsequent attachment of the oligosaccharide to the alpha-1,6 position.</text>
</comment>
<dbReference type="Gene3D" id="3.20.20.80">
    <property type="entry name" value="Glycosidases"/>
    <property type="match status" value="1"/>
</dbReference>
<dbReference type="InterPro" id="IPR006407">
    <property type="entry name" value="GlgB"/>
</dbReference>
<comment type="pathway">
    <text evidence="2 9">Glycan biosynthesis; glycogen biosynthesis.</text>
</comment>
<evidence type="ECO:0000256" key="1">
    <source>
        <dbReference type="ARBA" id="ARBA00000826"/>
    </source>
</evidence>
<name>A0ABZ3C2L0_9ACTN</name>
<evidence type="ECO:0000256" key="4">
    <source>
        <dbReference type="ARBA" id="ARBA00022600"/>
    </source>
</evidence>
<dbReference type="InterPro" id="IPR006048">
    <property type="entry name" value="A-amylase/branching_C"/>
</dbReference>
<dbReference type="NCBIfam" id="TIGR01515">
    <property type="entry name" value="branching_enzym"/>
    <property type="match status" value="1"/>
</dbReference>
<feature type="domain" description="Glycosyl hydrolase family 13 catalytic" evidence="11">
    <location>
        <begin position="126"/>
        <end position="538"/>
    </location>
</feature>
<dbReference type="PANTHER" id="PTHR43651:SF3">
    <property type="entry name" value="1,4-ALPHA-GLUCAN-BRANCHING ENZYME"/>
    <property type="match status" value="1"/>
</dbReference>
<comment type="similarity">
    <text evidence="3 9">Belongs to the glycosyl hydrolase 13 family. GlgB subfamily.</text>
</comment>
<evidence type="ECO:0000313" key="12">
    <source>
        <dbReference type="EMBL" id="WZW97132.1"/>
    </source>
</evidence>
<dbReference type="InterPro" id="IPR004193">
    <property type="entry name" value="Glyco_hydro_13_N"/>
</dbReference>
<feature type="active site" description="Proton donor" evidence="9">
    <location>
        <position position="362"/>
    </location>
</feature>
<organism evidence="12 13">
    <name type="scientific">Propioniciclava soli</name>
    <dbReference type="NCBI Taxonomy" id="2775081"/>
    <lineage>
        <taxon>Bacteria</taxon>
        <taxon>Bacillati</taxon>
        <taxon>Actinomycetota</taxon>
        <taxon>Actinomycetes</taxon>
        <taxon>Propionibacteriales</taxon>
        <taxon>Propionibacteriaceae</taxon>
        <taxon>Propioniciclava</taxon>
    </lineage>
</organism>
<dbReference type="NCBIfam" id="NF008967">
    <property type="entry name" value="PRK12313.1"/>
    <property type="match status" value="1"/>
</dbReference>
<dbReference type="PIRSF" id="PIRSF000463">
    <property type="entry name" value="GlgB"/>
    <property type="match status" value="1"/>
</dbReference>
<dbReference type="InterPro" id="IPR014756">
    <property type="entry name" value="Ig_E-set"/>
</dbReference>
<dbReference type="CDD" id="cd11322">
    <property type="entry name" value="AmyAc_Glg_BE"/>
    <property type="match status" value="1"/>
</dbReference>
<dbReference type="Pfam" id="PF02806">
    <property type="entry name" value="Alpha-amylase_C"/>
    <property type="match status" value="1"/>
</dbReference>
<evidence type="ECO:0000256" key="6">
    <source>
        <dbReference type="ARBA" id="ARBA00022679"/>
    </source>
</evidence>
<dbReference type="InterPro" id="IPR017853">
    <property type="entry name" value="GH"/>
</dbReference>
<dbReference type="InterPro" id="IPR006047">
    <property type="entry name" value="GH13_cat_dom"/>
</dbReference>
<dbReference type="EMBL" id="CP115965">
    <property type="protein sequence ID" value="WZW97132.1"/>
    <property type="molecule type" value="Genomic_DNA"/>
</dbReference>
<evidence type="ECO:0000256" key="9">
    <source>
        <dbReference type="HAMAP-Rule" id="MF_00685"/>
    </source>
</evidence>
<dbReference type="SUPFAM" id="SSF51011">
    <property type="entry name" value="Glycosyl hydrolase domain"/>
    <property type="match status" value="1"/>
</dbReference>
<gene>
    <name evidence="9 12" type="primary">glgB</name>
    <name evidence="12" type="ORF">PCC79_09385</name>
</gene>
<evidence type="ECO:0000256" key="3">
    <source>
        <dbReference type="ARBA" id="ARBA00009000"/>
    </source>
</evidence>
<proteinExistence type="inferred from homology"/>
<dbReference type="NCBIfam" id="NF003811">
    <property type="entry name" value="PRK05402.1"/>
    <property type="match status" value="1"/>
</dbReference>
<dbReference type="SUPFAM" id="SSF81296">
    <property type="entry name" value="E set domains"/>
    <property type="match status" value="1"/>
</dbReference>
<feature type="region of interest" description="Disordered" evidence="10">
    <location>
        <begin position="634"/>
        <end position="679"/>
    </location>
</feature>
<keyword evidence="13" id="KW-1185">Reference proteome</keyword>
<dbReference type="InterPro" id="IPR037439">
    <property type="entry name" value="Branching_enzy"/>
</dbReference>
<keyword evidence="8 9" id="KW-0119">Carbohydrate metabolism</keyword>
<dbReference type="Pfam" id="PF02922">
    <property type="entry name" value="CBM_48"/>
    <property type="match status" value="1"/>
</dbReference>
<evidence type="ECO:0000256" key="5">
    <source>
        <dbReference type="ARBA" id="ARBA00022676"/>
    </source>
</evidence>
<dbReference type="Gene3D" id="2.60.40.10">
    <property type="entry name" value="Immunoglobulins"/>
    <property type="match status" value="1"/>
</dbReference>
<evidence type="ECO:0000259" key="11">
    <source>
        <dbReference type="SMART" id="SM00642"/>
    </source>
</evidence>
<feature type="compositionally biased region" description="Low complexity" evidence="10">
    <location>
        <begin position="636"/>
        <end position="647"/>
    </location>
</feature>